<keyword evidence="3" id="KW-1185">Reference proteome</keyword>
<evidence type="ECO:0000259" key="1">
    <source>
        <dbReference type="SMART" id="SM00493"/>
    </source>
</evidence>
<dbReference type="InterPro" id="IPR006171">
    <property type="entry name" value="TOPRIM_dom"/>
</dbReference>
<dbReference type="RefSeq" id="WP_249313430.1">
    <property type="nucleotide sequence ID" value="NZ_JACRSU010000004.1"/>
</dbReference>
<comment type="caution">
    <text evidence="2">The sequence shown here is derived from an EMBL/GenBank/DDBJ whole genome shotgun (WGS) entry which is preliminary data.</text>
</comment>
<dbReference type="GO" id="GO:0006364">
    <property type="term" value="P:rRNA processing"/>
    <property type="evidence" value="ECO:0007669"/>
    <property type="project" value="TreeGrafter"/>
</dbReference>
<sequence length="191" mass="21376">MITVKETIVVEGAYDKIKLNSIVNANVLVTGGFCIFKNKEMQRLMKRLAQKDGIVVLTDSDRAGFLIRNFIKSCTAGETVYHAFIPELKGKEKRKTEPGKEGLLGVEGMEADVIIGALQRSGATLFGETKLDCKNEITKLDLYRAGFYGKENSKLKREEFLKQNGLPTKISANMLVDVLNLLFHKEDLELF</sequence>
<dbReference type="SMART" id="SM00493">
    <property type="entry name" value="TOPRIM"/>
    <property type="match status" value="1"/>
</dbReference>
<dbReference type="Proteomes" id="UP000611762">
    <property type="component" value="Unassembled WGS sequence"/>
</dbReference>
<organism evidence="2 3">
    <name type="scientific">Congzhengia minquanensis</name>
    <dbReference type="NCBI Taxonomy" id="2763657"/>
    <lineage>
        <taxon>Bacteria</taxon>
        <taxon>Bacillati</taxon>
        <taxon>Bacillota</taxon>
        <taxon>Clostridia</taxon>
        <taxon>Eubacteriales</taxon>
        <taxon>Oscillospiraceae</taxon>
        <taxon>Congzhengia</taxon>
    </lineage>
</organism>
<feature type="domain" description="Toprim" evidence="1">
    <location>
        <begin position="5"/>
        <end position="80"/>
    </location>
</feature>
<proteinExistence type="predicted"/>
<dbReference type="Gene3D" id="3.40.1360.10">
    <property type="match status" value="1"/>
</dbReference>
<accession>A0A926DPD2</accession>
<dbReference type="AlphaFoldDB" id="A0A926DPD2"/>
<dbReference type="GO" id="GO:0043822">
    <property type="term" value="F:ribonuclease M5 activity"/>
    <property type="evidence" value="ECO:0007669"/>
    <property type="project" value="TreeGrafter"/>
</dbReference>
<dbReference type="InterPro" id="IPR025156">
    <property type="entry name" value="RNase_M5_C"/>
</dbReference>
<dbReference type="PANTHER" id="PTHR39156">
    <property type="entry name" value="RIBONUCLEASE M5"/>
    <property type="match status" value="1"/>
</dbReference>
<evidence type="ECO:0000313" key="3">
    <source>
        <dbReference type="Proteomes" id="UP000611762"/>
    </source>
</evidence>
<name>A0A926DPD2_9FIRM</name>
<evidence type="ECO:0000313" key="2">
    <source>
        <dbReference type="EMBL" id="MBC8541377.1"/>
    </source>
</evidence>
<dbReference type="Pfam" id="PF13331">
    <property type="entry name" value="DUF4093"/>
    <property type="match status" value="1"/>
</dbReference>
<dbReference type="Pfam" id="PF01751">
    <property type="entry name" value="Toprim"/>
    <property type="match status" value="1"/>
</dbReference>
<protein>
    <submittedName>
        <fullName evidence="2">DUF4093 domain-containing protein</fullName>
    </submittedName>
</protein>
<dbReference type="EMBL" id="JACRSU010000004">
    <property type="protein sequence ID" value="MBC8541377.1"/>
    <property type="molecule type" value="Genomic_DNA"/>
</dbReference>
<dbReference type="PANTHER" id="PTHR39156:SF1">
    <property type="entry name" value="RIBONUCLEASE M5"/>
    <property type="match status" value="1"/>
</dbReference>
<gene>
    <name evidence="2" type="ORF">H8698_10350</name>
</gene>
<dbReference type="SUPFAM" id="SSF110455">
    <property type="entry name" value="Toprim domain"/>
    <property type="match status" value="1"/>
</dbReference>
<reference evidence="2" key="1">
    <citation type="submission" date="2020-08" db="EMBL/GenBank/DDBJ databases">
        <title>Genome public.</title>
        <authorList>
            <person name="Liu C."/>
            <person name="Sun Q."/>
        </authorList>
    </citation>
    <scope>NUCLEOTIDE SEQUENCE</scope>
    <source>
        <strain evidence="2">H8</strain>
    </source>
</reference>